<protein>
    <submittedName>
        <fullName evidence="1">SRPBCC family protein</fullName>
    </submittedName>
</protein>
<name>A0ABU7G1W9_9ALTE</name>
<evidence type="ECO:0000313" key="2">
    <source>
        <dbReference type="Proteomes" id="UP001310248"/>
    </source>
</evidence>
<gene>
    <name evidence="1" type="ORF">SNR37_002817</name>
</gene>
<dbReference type="InterPro" id="IPR023393">
    <property type="entry name" value="START-like_dom_sf"/>
</dbReference>
<dbReference type="EMBL" id="JAYDYW010000005">
    <property type="protein sequence ID" value="MEE1673394.1"/>
    <property type="molecule type" value="Genomic_DNA"/>
</dbReference>
<reference evidence="2" key="1">
    <citation type="submission" date="2023-07" db="EMBL/GenBank/DDBJ databases">
        <title>Draft genome sequence of Agarivorans aestuarii strain ZMCS4, a CAZymes producing bacteria isolated from the marine brown algae Clodostephus spongiosus.</title>
        <authorList>
            <person name="Lorente B."/>
            <person name="Cabral C."/>
            <person name="Frias J."/>
            <person name="Faria J."/>
            <person name="Toubarro D."/>
        </authorList>
    </citation>
    <scope>NUCLEOTIDE SEQUENCE [LARGE SCALE GENOMIC DNA]</scope>
    <source>
        <strain evidence="2">ZMCS4</strain>
    </source>
</reference>
<comment type="caution">
    <text evidence="1">The sequence shown here is derived from an EMBL/GenBank/DDBJ whole genome shotgun (WGS) entry which is preliminary data.</text>
</comment>
<organism evidence="1 2">
    <name type="scientific">Agarivorans aestuarii</name>
    <dbReference type="NCBI Taxonomy" id="1563703"/>
    <lineage>
        <taxon>Bacteria</taxon>
        <taxon>Pseudomonadati</taxon>
        <taxon>Pseudomonadota</taxon>
        <taxon>Gammaproteobacteria</taxon>
        <taxon>Alteromonadales</taxon>
        <taxon>Alteromonadaceae</taxon>
        <taxon>Agarivorans</taxon>
    </lineage>
</organism>
<dbReference type="Pfam" id="PF10604">
    <property type="entry name" value="Polyketide_cyc2"/>
    <property type="match status" value="1"/>
</dbReference>
<accession>A0ABU7G1W9</accession>
<dbReference type="SUPFAM" id="SSF55961">
    <property type="entry name" value="Bet v1-like"/>
    <property type="match status" value="1"/>
</dbReference>
<dbReference type="CDD" id="cd07821">
    <property type="entry name" value="PYR_PYL_RCAR_like"/>
    <property type="match status" value="1"/>
</dbReference>
<dbReference type="Proteomes" id="UP001310248">
    <property type="component" value="Unassembled WGS sequence"/>
</dbReference>
<evidence type="ECO:0000313" key="1">
    <source>
        <dbReference type="EMBL" id="MEE1673394.1"/>
    </source>
</evidence>
<sequence>MINIYLKGKYKVETSVDINAPVEQVWAVIGDFTNVAWAPSVTASHPIGRADLGVGAGRHCALQGFGEIDEYITQWSEGQGFVYNVSPLGPLNNGHSSWWIEKVGENSRVNIVLSYDLRFGLFGRLLHALVMRKKLKGSLPQTASAIKTRVEGLSFSAANAA</sequence>
<keyword evidence="2" id="KW-1185">Reference proteome</keyword>
<dbReference type="RefSeq" id="WP_329774704.1">
    <property type="nucleotide sequence ID" value="NZ_JAYDYW010000005.1"/>
</dbReference>
<dbReference type="InterPro" id="IPR019587">
    <property type="entry name" value="Polyketide_cyclase/dehydratase"/>
</dbReference>
<dbReference type="Gene3D" id="3.30.530.20">
    <property type="match status" value="1"/>
</dbReference>
<proteinExistence type="predicted"/>